<keyword evidence="2" id="KW-1185">Reference proteome</keyword>
<dbReference type="Proteomes" id="UP000008229">
    <property type="component" value="Chromosome"/>
</dbReference>
<accession>D3F3B0</accession>
<gene>
    <name evidence="1" type="ordered locus">Cwoe_1964</name>
</gene>
<protein>
    <submittedName>
        <fullName evidence="1">Uncharacterized protein</fullName>
    </submittedName>
</protein>
<name>D3F3B0_CONWI</name>
<dbReference type="STRING" id="469383.Cwoe_1964"/>
<proteinExistence type="predicted"/>
<evidence type="ECO:0000313" key="1">
    <source>
        <dbReference type="EMBL" id="ADB50390.1"/>
    </source>
</evidence>
<dbReference type="AlphaFoldDB" id="D3F3B0"/>
<reference evidence="2" key="2">
    <citation type="submission" date="2010-01" db="EMBL/GenBank/DDBJ databases">
        <title>The complete genome of Conexibacter woesei DSM 14684.</title>
        <authorList>
            <consortium name="US DOE Joint Genome Institute (JGI-PGF)"/>
            <person name="Lucas S."/>
            <person name="Copeland A."/>
            <person name="Lapidus A."/>
            <person name="Glavina del Rio T."/>
            <person name="Dalin E."/>
            <person name="Tice H."/>
            <person name="Bruce D."/>
            <person name="Goodwin L."/>
            <person name="Pitluck S."/>
            <person name="Kyrpides N."/>
            <person name="Mavromatis K."/>
            <person name="Ivanova N."/>
            <person name="Mikhailova N."/>
            <person name="Chertkov O."/>
            <person name="Brettin T."/>
            <person name="Detter J.C."/>
            <person name="Han C."/>
            <person name="Larimer F."/>
            <person name="Land M."/>
            <person name="Hauser L."/>
            <person name="Markowitz V."/>
            <person name="Cheng J.-F."/>
            <person name="Hugenholtz P."/>
            <person name="Woyke T."/>
            <person name="Wu D."/>
            <person name="Pukall R."/>
            <person name="Steenblock K."/>
            <person name="Schneider S."/>
            <person name="Klenk H.-P."/>
            <person name="Eisen J.A."/>
        </authorList>
    </citation>
    <scope>NUCLEOTIDE SEQUENCE [LARGE SCALE GENOMIC DNA]</scope>
    <source>
        <strain evidence="2">DSM 14684 / CIP 108061 / JCM 11494 / NBRC 100937 / ID131577</strain>
    </source>
</reference>
<reference evidence="1 2" key="1">
    <citation type="journal article" date="2010" name="Stand. Genomic Sci.">
        <title>Complete genome sequence of Conexibacter woesei type strain (ID131577).</title>
        <authorList>
            <person name="Pukall R."/>
            <person name="Lapidus A."/>
            <person name="Glavina Del Rio T."/>
            <person name="Copeland A."/>
            <person name="Tice H."/>
            <person name="Cheng J.-F."/>
            <person name="Lucas S."/>
            <person name="Chen F."/>
            <person name="Nolan M."/>
            <person name="Bruce D."/>
            <person name="Goodwin L."/>
            <person name="Pitluck S."/>
            <person name="Mavromatis K."/>
            <person name="Ivanova N."/>
            <person name="Ovchinnikova G."/>
            <person name="Pati A."/>
            <person name="Chen A."/>
            <person name="Palaniappan K."/>
            <person name="Land M."/>
            <person name="Hauser L."/>
            <person name="Chang Y.-J."/>
            <person name="Jeffries C.D."/>
            <person name="Chain P."/>
            <person name="Meincke L."/>
            <person name="Sims D."/>
            <person name="Brettin T."/>
            <person name="Detter J.C."/>
            <person name="Rohde M."/>
            <person name="Goeker M."/>
            <person name="Bristow J."/>
            <person name="Eisen J.A."/>
            <person name="Markowitz V."/>
            <person name="Kyrpides N.C."/>
            <person name="Klenk H.-P."/>
            <person name="Hugenholtz P."/>
        </authorList>
    </citation>
    <scope>NUCLEOTIDE SEQUENCE [LARGE SCALE GENOMIC DNA]</scope>
    <source>
        <strain evidence="2">DSM 14684 / CIP 108061 / JCM 11494 / NBRC 100937 / ID131577</strain>
    </source>
</reference>
<sequence>MLVTQPAHDKAGATLRWVELAESLRSTEVLALHGQALLRGVDPDISTTSSVNLSTRDVADLKEICDKVADRADRLQTLIAQLAAAEFEVKRRDLERDAAAALAAGVADVARVEVLARCLSVKEGFRALAEMLRCTDFHTSWQHTTVGHVLGSFRDADAHFVRRLTAQALLSPEAEFDTCDREQIARLATVLEEHAATARCR</sequence>
<organism evidence="1 2">
    <name type="scientific">Conexibacter woesei (strain DSM 14684 / CCUG 47730 / CIP 108061 / JCM 11494 / NBRC 100937 / ID131577)</name>
    <dbReference type="NCBI Taxonomy" id="469383"/>
    <lineage>
        <taxon>Bacteria</taxon>
        <taxon>Bacillati</taxon>
        <taxon>Actinomycetota</taxon>
        <taxon>Thermoleophilia</taxon>
        <taxon>Solirubrobacterales</taxon>
        <taxon>Conexibacteraceae</taxon>
        <taxon>Conexibacter</taxon>
    </lineage>
</organism>
<evidence type="ECO:0000313" key="2">
    <source>
        <dbReference type="Proteomes" id="UP000008229"/>
    </source>
</evidence>
<dbReference type="HOGENOM" id="CLU_1358517_0_0_11"/>
<dbReference type="KEGG" id="cwo:Cwoe_1964"/>
<dbReference type="EMBL" id="CP001854">
    <property type="protein sequence ID" value="ADB50390.1"/>
    <property type="molecule type" value="Genomic_DNA"/>
</dbReference>